<dbReference type="Proteomes" id="UP000188388">
    <property type="component" value="Unassembled WGS sequence"/>
</dbReference>
<organism evidence="1 2">
    <name type="scientific">Mesorhizobium prunaredense</name>
    <dbReference type="NCBI Taxonomy" id="1631249"/>
    <lineage>
        <taxon>Bacteria</taxon>
        <taxon>Pseudomonadati</taxon>
        <taxon>Pseudomonadota</taxon>
        <taxon>Alphaproteobacteria</taxon>
        <taxon>Hyphomicrobiales</taxon>
        <taxon>Phyllobacteriaceae</taxon>
        <taxon>Mesorhizobium</taxon>
    </lineage>
</organism>
<reference evidence="2" key="1">
    <citation type="submission" date="2017-01" db="EMBL/GenBank/DDBJ databases">
        <authorList>
            <person name="Brunel B."/>
        </authorList>
    </citation>
    <scope>NUCLEOTIDE SEQUENCE [LARGE SCALE GENOMIC DNA]</scope>
</reference>
<gene>
    <name evidence="1" type="ORF">BQ8794_170134</name>
</gene>
<dbReference type="AlphaFoldDB" id="A0A1R3V423"/>
<sequence>MPLNTSSMIRFSGIQRSPLEWLKAGVTEGGVKNRYRSHSALSVALNSTFPHGTVLPLQASL</sequence>
<evidence type="ECO:0000313" key="1">
    <source>
        <dbReference type="EMBL" id="SIT54641.1"/>
    </source>
</evidence>
<name>A0A1R3V423_9HYPH</name>
<dbReference type="STRING" id="1631249.BQ8794_170134"/>
<keyword evidence="2" id="KW-1185">Reference proteome</keyword>
<protein>
    <submittedName>
        <fullName evidence="1">Uncharacterized protein</fullName>
    </submittedName>
</protein>
<proteinExistence type="predicted"/>
<dbReference type="EMBL" id="FTPD01000009">
    <property type="protein sequence ID" value="SIT54641.1"/>
    <property type="molecule type" value="Genomic_DNA"/>
</dbReference>
<accession>A0A1R3V423</accession>
<evidence type="ECO:0000313" key="2">
    <source>
        <dbReference type="Proteomes" id="UP000188388"/>
    </source>
</evidence>